<sequence>MLHQIVAAEEQQARIVAFGGFEPGLEGADIGKGQRFQTAFLRCRLLIGFGVV</sequence>
<dbReference type="EMBL" id="ACEQ02000027">
    <property type="protein sequence ID" value="EEZ74902.1"/>
    <property type="molecule type" value="Genomic_DNA"/>
</dbReference>
<protein>
    <submittedName>
        <fullName evidence="1">Uncharacterized protein</fullName>
    </submittedName>
</protein>
<comment type="caution">
    <text evidence="1">The sequence shown here is derived from an EMBL/GenBank/DDBJ whole genome shotgun (WGS) entry which is preliminary data.</text>
</comment>
<evidence type="ECO:0000313" key="1">
    <source>
        <dbReference type="EMBL" id="EEZ74902.1"/>
    </source>
</evidence>
<reference evidence="1 2" key="1">
    <citation type="submission" date="2009-10" db="EMBL/GenBank/DDBJ databases">
        <authorList>
            <person name="Weinstock G."/>
            <person name="Sodergren E."/>
            <person name="Clifton S."/>
            <person name="Fulton L."/>
            <person name="Fulton B."/>
            <person name="Courtney L."/>
            <person name="Fronick C."/>
            <person name="Harrison M."/>
            <person name="Strong C."/>
            <person name="Farmer C."/>
            <person name="Delahaunty K."/>
            <person name="Markovic C."/>
            <person name="Hall O."/>
            <person name="Minx P."/>
            <person name="Tomlinson C."/>
            <person name="Mitreva M."/>
            <person name="Nelson J."/>
            <person name="Hou S."/>
            <person name="Wollam A."/>
            <person name="Pepin K.H."/>
            <person name="Johnson M."/>
            <person name="Bhonagiri V."/>
            <person name="Nash W.E."/>
            <person name="Warren W."/>
            <person name="Chinwalla A."/>
            <person name="Mardis E.R."/>
            <person name="Wilson R.K."/>
        </authorList>
    </citation>
    <scope>NUCLEOTIDE SEQUENCE [LARGE SCALE GENOMIC DNA]</scope>
    <source>
        <strain evidence="1 2">ATCC 23970</strain>
    </source>
</reference>
<accession>D0WBX6</accession>
<organism evidence="1 2">
    <name type="scientific">Neisseria lactamica ATCC 23970</name>
    <dbReference type="NCBI Taxonomy" id="546265"/>
    <lineage>
        <taxon>Bacteria</taxon>
        <taxon>Pseudomonadati</taxon>
        <taxon>Pseudomonadota</taxon>
        <taxon>Betaproteobacteria</taxon>
        <taxon>Neisseriales</taxon>
        <taxon>Neisseriaceae</taxon>
        <taxon>Neisseria</taxon>
    </lineage>
</organism>
<evidence type="ECO:0000313" key="2">
    <source>
        <dbReference type="Proteomes" id="UP000003843"/>
    </source>
</evidence>
<dbReference type="Proteomes" id="UP000003843">
    <property type="component" value="Unassembled WGS sequence"/>
</dbReference>
<proteinExistence type="predicted"/>
<name>D0WBX6_NEILA</name>
<gene>
    <name evidence="1" type="ORF">NEILACOT_05053</name>
</gene>
<dbReference type="AlphaFoldDB" id="D0WBX6"/>